<dbReference type="RefSeq" id="WP_102242888.1">
    <property type="nucleotide sequence ID" value="NZ_CP025704.1"/>
</dbReference>
<dbReference type="KEGG" id="bsto:C0V70_05590"/>
<protein>
    <submittedName>
        <fullName evidence="3">Uncharacterized protein</fullName>
    </submittedName>
</protein>
<dbReference type="Proteomes" id="UP000235584">
    <property type="component" value="Chromosome"/>
</dbReference>
<dbReference type="InterPro" id="IPR050595">
    <property type="entry name" value="Bact_response_regulator"/>
</dbReference>
<proteinExistence type="predicted"/>
<keyword evidence="1" id="KW-0597">Phosphoprotein</keyword>
<organism evidence="3 4">
    <name type="scientific">Bacteriovorax stolpii</name>
    <name type="common">Bdellovibrio stolpii</name>
    <dbReference type="NCBI Taxonomy" id="960"/>
    <lineage>
        <taxon>Bacteria</taxon>
        <taxon>Pseudomonadati</taxon>
        <taxon>Bdellovibrionota</taxon>
        <taxon>Bacteriovoracia</taxon>
        <taxon>Bacteriovoracales</taxon>
        <taxon>Bacteriovoracaceae</taxon>
        <taxon>Bacteriovorax</taxon>
    </lineage>
</organism>
<dbReference type="GO" id="GO:0000160">
    <property type="term" value="P:phosphorelay signal transduction system"/>
    <property type="evidence" value="ECO:0007669"/>
    <property type="project" value="UniProtKB-KW"/>
</dbReference>
<gene>
    <name evidence="3" type="ORF">C0V70_05590</name>
</gene>
<dbReference type="PANTHER" id="PTHR44591">
    <property type="entry name" value="STRESS RESPONSE REGULATOR PROTEIN 1"/>
    <property type="match status" value="1"/>
</dbReference>
<keyword evidence="4" id="KW-1185">Reference proteome</keyword>
<accession>A0A2K9NQ12</accession>
<name>A0A2K9NQ12_BACTC</name>
<evidence type="ECO:0000313" key="3">
    <source>
        <dbReference type="EMBL" id="AUN97593.1"/>
    </source>
</evidence>
<dbReference type="InterPro" id="IPR001789">
    <property type="entry name" value="Sig_transdc_resp-reg_receiver"/>
</dbReference>
<evidence type="ECO:0000256" key="2">
    <source>
        <dbReference type="ARBA" id="ARBA00023012"/>
    </source>
</evidence>
<evidence type="ECO:0000313" key="4">
    <source>
        <dbReference type="Proteomes" id="UP000235584"/>
    </source>
</evidence>
<dbReference type="EMBL" id="CP025704">
    <property type="protein sequence ID" value="AUN97593.1"/>
    <property type="molecule type" value="Genomic_DNA"/>
</dbReference>
<evidence type="ECO:0000256" key="1">
    <source>
        <dbReference type="ARBA" id="ARBA00022553"/>
    </source>
</evidence>
<dbReference type="InterPro" id="IPR011006">
    <property type="entry name" value="CheY-like_superfamily"/>
</dbReference>
<dbReference type="Pfam" id="PF00072">
    <property type="entry name" value="Response_reg"/>
    <property type="match status" value="1"/>
</dbReference>
<dbReference type="SUPFAM" id="SSF52172">
    <property type="entry name" value="CheY-like"/>
    <property type="match status" value="1"/>
</dbReference>
<dbReference type="Gene3D" id="3.40.50.2300">
    <property type="match status" value="1"/>
</dbReference>
<reference evidence="3 4" key="1">
    <citation type="submission" date="2018-01" db="EMBL/GenBank/DDBJ databases">
        <title>Complete genome sequence of Bacteriovorax stolpii DSM12778.</title>
        <authorList>
            <person name="Tang B."/>
            <person name="Chang J."/>
        </authorList>
    </citation>
    <scope>NUCLEOTIDE SEQUENCE [LARGE SCALE GENOMIC DNA]</scope>
    <source>
        <strain evidence="3 4">DSM 12778</strain>
    </source>
</reference>
<sequence length="125" mass="14690">MKRFKILIVEDEEMLLDLFEMLISSEVDCEITTASNGHEAMDILNQDSDFQLVISDYKMPRASGGELYRFNSIRQNIPFFLFSGGDLEDYPEFADFYKTNSNNRFFNKPFNEKLLITEIKRLYNS</sequence>
<dbReference type="OrthoDB" id="5294832at2"/>
<dbReference type="PROSITE" id="PS50110">
    <property type="entry name" value="RESPONSE_REGULATORY"/>
    <property type="match status" value="1"/>
</dbReference>
<dbReference type="SMART" id="SM00448">
    <property type="entry name" value="REC"/>
    <property type="match status" value="1"/>
</dbReference>
<dbReference type="AlphaFoldDB" id="A0A2K9NQ12"/>
<keyword evidence="2" id="KW-0902">Two-component regulatory system</keyword>
<dbReference type="PANTHER" id="PTHR44591:SF14">
    <property type="entry name" value="PROTEIN PILG"/>
    <property type="match status" value="1"/>
</dbReference>